<feature type="transmembrane region" description="Helical" evidence="8">
    <location>
        <begin position="213"/>
        <end position="234"/>
    </location>
</feature>
<dbReference type="Pfam" id="PF01040">
    <property type="entry name" value="UbiA"/>
    <property type="match status" value="1"/>
</dbReference>
<dbReference type="AlphaFoldDB" id="A0A4V1M6U6"/>
<evidence type="ECO:0000256" key="3">
    <source>
        <dbReference type="ARBA" id="ARBA00022475"/>
    </source>
</evidence>
<keyword evidence="3 8" id="KW-1003">Cell membrane</keyword>
<dbReference type="InterPro" id="IPR000537">
    <property type="entry name" value="UbiA_prenyltransferase"/>
</dbReference>
<protein>
    <recommendedName>
        <fullName evidence="8 9">1,4-dihydroxy-2-naphthoate octaprenyltransferase</fullName>
        <shortName evidence="8">DHNA-octaprenyltransferase</shortName>
        <ecNumber evidence="8 9">2.5.1.74</ecNumber>
    </recommendedName>
</protein>
<gene>
    <name evidence="8" type="primary">menA</name>
    <name evidence="10" type="ORF">ESB00_12395</name>
</gene>
<dbReference type="EMBL" id="SDHX01000001">
    <property type="protein sequence ID" value="RXK56629.1"/>
    <property type="molecule type" value="Genomic_DNA"/>
</dbReference>
<dbReference type="PIRSF" id="PIRSF005355">
    <property type="entry name" value="UBIAD1"/>
    <property type="match status" value="1"/>
</dbReference>
<dbReference type="InterPro" id="IPR004657">
    <property type="entry name" value="MenA"/>
</dbReference>
<dbReference type="UniPathway" id="UPA00079">
    <property type="reaction ID" value="UER00168"/>
</dbReference>
<dbReference type="GO" id="GO:0009234">
    <property type="term" value="P:menaquinone biosynthetic process"/>
    <property type="evidence" value="ECO:0007669"/>
    <property type="project" value="UniProtKB-UniRule"/>
</dbReference>
<evidence type="ECO:0000256" key="8">
    <source>
        <dbReference type="HAMAP-Rule" id="MF_01937"/>
    </source>
</evidence>
<dbReference type="Proteomes" id="UP000290218">
    <property type="component" value="Unassembled WGS sequence"/>
</dbReference>
<evidence type="ECO:0000256" key="9">
    <source>
        <dbReference type="NCBIfam" id="TIGR00751"/>
    </source>
</evidence>
<evidence type="ECO:0000256" key="4">
    <source>
        <dbReference type="ARBA" id="ARBA00022679"/>
    </source>
</evidence>
<evidence type="ECO:0000256" key="1">
    <source>
        <dbReference type="ARBA" id="ARBA00004141"/>
    </source>
</evidence>
<comment type="caution">
    <text evidence="10">The sequence shown here is derived from an EMBL/GenBank/DDBJ whole genome shotgun (WGS) entry which is preliminary data.</text>
</comment>
<dbReference type="RefSeq" id="WP_129047996.1">
    <property type="nucleotide sequence ID" value="NZ_SDHX01000001.1"/>
</dbReference>
<dbReference type="NCBIfam" id="TIGR00751">
    <property type="entry name" value="menA"/>
    <property type="match status" value="1"/>
</dbReference>
<comment type="function">
    <text evidence="8">Conversion of 1,4-dihydroxy-2-naphthoate (DHNA) to demethylmenaquinone (DMK).</text>
</comment>
<accession>A0A4V1M6U6</accession>
<dbReference type="InterPro" id="IPR026046">
    <property type="entry name" value="UBIAD1"/>
</dbReference>
<dbReference type="CDD" id="cd13962">
    <property type="entry name" value="PT_UbiA_UBIAD1"/>
    <property type="match status" value="1"/>
</dbReference>
<dbReference type="GO" id="GO:0005886">
    <property type="term" value="C:plasma membrane"/>
    <property type="evidence" value="ECO:0007669"/>
    <property type="project" value="UniProtKB-SubCell"/>
</dbReference>
<evidence type="ECO:0000256" key="7">
    <source>
        <dbReference type="ARBA" id="ARBA00023136"/>
    </source>
</evidence>
<keyword evidence="4 8" id="KW-0808">Transferase</keyword>
<dbReference type="InterPro" id="IPR044878">
    <property type="entry name" value="UbiA_sf"/>
</dbReference>
<dbReference type="HAMAP" id="MF_01937">
    <property type="entry name" value="MenA_1"/>
    <property type="match status" value="1"/>
</dbReference>
<feature type="transmembrane region" description="Helical" evidence="8">
    <location>
        <begin position="145"/>
        <end position="164"/>
    </location>
</feature>
<dbReference type="PANTHER" id="PTHR13929">
    <property type="entry name" value="1,4-DIHYDROXY-2-NAPHTHOATE OCTAPRENYLTRANSFERASE"/>
    <property type="match status" value="1"/>
</dbReference>
<keyword evidence="6 8" id="KW-1133">Transmembrane helix</keyword>
<sequence>MFSVRHWLEASRPKTLPAAVIPVMVGTALAAAHGAADYGSAAICLAFALLVQIGTNFANDYFDFVQGADTPARVGPRRAVAAGLIAPRTMLAATWLVLGVAFAVGLLLVREGGWVLLPIGIVSIVCAIAYTGGPFPLGYNGLGDVFVFIFFGLVAVCATFYVQAGYVSPDVISCAAAIGLLAANILVANNYRDAETDARVGKKTLVVRFGRKFAVWQYGLSHLVALLCPVALIVTGGYRWPVLLPLVLTMMAMRLTHRLMASCDPKEQIALLARTAGYLALFGVLLSVGVVIGK</sequence>
<dbReference type="GO" id="GO:0042371">
    <property type="term" value="P:vitamin K biosynthetic process"/>
    <property type="evidence" value="ECO:0007669"/>
    <property type="project" value="TreeGrafter"/>
</dbReference>
<comment type="subcellular location">
    <subcellularLocation>
        <location evidence="8">Cell membrane</location>
        <topology evidence="8">Multi-pass membrane protein</topology>
    </subcellularLocation>
    <subcellularLocation>
        <location evidence="1">Membrane</location>
        <topology evidence="1">Multi-pass membrane protein</topology>
    </subcellularLocation>
</comment>
<evidence type="ECO:0000313" key="11">
    <source>
        <dbReference type="Proteomes" id="UP000290218"/>
    </source>
</evidence>
<reference evidence="10 11" key="1">
    <citation type="submission" date="2019-01" db="EMBL/GenBank/DDBJ databases">
        <title>Lacunisphaera sp. strain TWA-58.</title>
        <authorList>
            <person name="Chen W.-M."/>
        </authorList>
    </citation>
    <scope>NUCLEOTIDE SEQUENCE [LARGE SCALE GENOMIC DNA]</scope>
    <source>
        <strain evidence="10 11">TWA-58</strain>
    </source>
</reference>
<dbReference type="Gene3D" id="1.10.357.140">
    <property type="entry name" value="UbiA prenyltransferase"/>
    <property type="match status" value="1"/>
</dbReference>
<evidence type="ECO:0000256" key="2">
    <source>
        <dbReference type="ARBA" id="ARBA00022428"/>
    </source>
</evidence>
<feature type="transmembrane region" description="Helical" evidence="8">
    <location>
        <begin position="269"/>
        <end position="292"/>
    </location>
</feature>
<evidence type="ECO:0000313" key="10">
    <source>
        <dbReference type="EMBL" id="RXK56629.1"/>
    </source>
</evidence>
<comment type="similarity">
    <text evidence="8">Belongs to the MenA family. Type 1 subfamily.</text>
</comment>
<dbReference type="NCBIfam" id="NF004751">
    <property type="entry name" value="PRK06080.1-3"/>
    <property type="match status" value="1"/>
</dbReference>
<feature type="transmembrane region" description="Helical" evidence="8">
    <location>
        <begin position="114"/>
        <end position="133"/>
    </location>
</feature>
<evidence type="ECO:0000256" key="5">
    <source>
        <dbReference type="ARBA" id="ARBA00022692"/>
    </source>
</evidence>
<dbReference type="GO" id="GO:0046428">
    <property type="term" value="F:1,4-dihydroxy-2-naphthoate polyprenyltransferase activity"/>
    <property type="evidence" value="ECO:0007669"/>
    <property type="project" value="UniProtKB-UniRule"/>
</dbReference>
<keyword evidence="2 8" id="KW-0474">Menaquinone biosynthesis</keyword>
<comment type="catalytic activity">
    <reaction evidence="8">
        <text>an all-trans-polyprenyl diphosphate + 1,4-dihydroxy-2-naphthoate + H(+) = a 2-demethylmenaquinol + CO2 + diphosphate</text>
        <dbReference type="Rhea" id="RHEA:26478"/>
        <dbReference type="Rhea" id="RHEA-COMP:9563"/>
        <dbReference type="Rhea" id="RHEA-COMP:9564"/>
        <dbReference type="ChEBI" id="CHEBI:11173"/>
        <dbReference type="ChEBI" id="CHEBI:15378"/>
        <dbReference type="ChEBI" id="CHEBI:16526"/>
        <dbReference type="ChEBI" id="CHEBI:33019"/>
        <dbReference type="ChEBI" id="CHEBI:55437"/>
        <dbReference type="ChEBI" id="CHEBI:58914"/>
        <dbReference type="EC" id="2.5.1.74"/>
    </reaction>
</comment>
<comment type="pathway">
    <text evidence="8">Quinol/quinone metabolism; menaquinone biosynthesis; menaquinol from 1,4-dihydroxy-2-naphthoate: step 1/2.</text>
</comment>
<dbReference type="PANTHER" id="PTHR13929:SF0">
    <property type="entry name" value="UBIA PRENYLTRANSFERASE DOMAIN-CONTAINING PROTEIN 1"/>
    <property type="match status" value="1"/>
</dbReference>
<name>A0A4V1M6U6_9BACT</name>
<dbReference type="EC" id="2.5.1.74" evidence="8 9"/>
<dbReference type="Gene3D" id="1.20.120.1780">
    <property type="entry name" value="UbiA prenyltransferase"/>
    <property type="match status" value="1"/>
</dbReference>
<feature type="transmembrane region" description="Helical" evidence="8">
    <location>
        <begin position="40"/>
        <end position="58"/>
    </location>
</feature>
<keyword evidence="7 8" id="KW-0472">Membrane</keyword>
<feature type="transmembrane region" description="Helical" evidence="8">
    <location>
        <begin position="79"/>
        <end position="108"/>
    </location>
</feature>
<proteinExistence type="inferred from homology"/>
<dbReference type="OrthoDB" id="9767568at2"/>
<keyword evidence="5 8" id="KW-0812">Transmembrane</keyword>
<organism evidence="10 11">
    <name type="scientific">Oleiharenicola lentus</name>
    <dbReference type="NCBI Taxonomy" id="2508720"/>
    <lineage>
        <taxon>Bacteria</taxon>
        <taxon>Pseudomonadati</taxon>
        <taxon>Verrucomicrobiota</taxon>
        <taxon>Opitutia</taxon>
        <taxon>Opitutales</taxon>
        <taxon>Opitutaceae</taxon>
        <taxon>Oleiharenicola</taxon>
    </lineage>
</organism>
<keyword evidence="11" id="KW-1185">Reference proteome</keyword>
<evidence type="ECO:0000256" key="6">
    <source>
        <dbReference type="ARBA" id="ARBA00022989"/>
    </source>
</evidence>